<dbReference type="InterPro" id="IPR050194">
    <property type="entry name" value="Glycosyltransferase_grp1"/>
</dbReference>
<evidence type="ECO:0000313" key="4">
    <source>
        <dbReference type="Proteomes" id="UP000298602"/>
    </source>
</evidence>
<gene>
    <name evidence="3" type="ORF">FDQ92_00640</name>
</gene>
<dbReference type="CDD" id="cd03804">
    <property type="entry name" value="GT4_WbaZ-like"/>
    <property type="match status" value="1"/>
</dbReference>
<dbReference type="Proteomes" id="UP000298602">
    <property type="component" value="Chromosome"/>
</dbReference>
<proteinExistence type="predicted"/>
<dbReference type="PANTHER" id="PTHR45947">
    <property type="entry name" value="SULFOQUINOVOSYL TRANSFERASE SQD2"/>
    <property type="match status" value="1"/>
</dbReference>
<accession>A0A4P8KZ71</accession>
<protein>
    <submittedName>
        <fullName evidence="3">Glycosyltransferase family 4 protein</fullName>
    </submittedName>
</protein>
<dbReference type="PANTHER" id="PTHR45947:SF3">
    <property type="entry name" value="SULFOQUINOVOSYL TRANSFERASE SQD2"/>
    <property type="match status" value="1"/>
</dbReference>
<dbReference type="SUPFAM" id="SSF53756">
    <property type="entry name" value="UDP-Glycosyltransferase/glycogen phosphorylase"/>
    <property type="match status" value="1"/>
</dbReference>
<dbReference type="Pfam" id="PF00534">
    <property type="entry name" value="Glycos_transf_1"/>
    <property type="match status" value="1"/>
</dbReference>
<organism evidence="3 4">
    <name type="scientific">Desulfoglaeba alkanexedens ALDC</name>
    <dbReference type="NCBI Taxonomy" id="980445"/>
    <lineage>
        <taxon>Bacteria</taxon>
        <taxon>Pseudomonadati</taxon>
        <taxon>Thermodesulfobacteriota</taxon>
        <taxon>Syntrophobacteria</taxon>
        <taxon>Syntrophobacterales</taxon>
        <taxon>Syntrophobacteraceae</taxon>
        <taxon>Desulfoglaeba</taxon>
    </lineage>
</organism>
<dbReference type="InterPro" id="IPR001296">
    <property type="entry name" value="Glyco_trans_1"/>
</dbReference>
<name>A0A4P8KZ71_9BACT</name>
<dbReference type="OrthoDB" id="9801609at2"/>
<dbReference type="RefSeq" id="WP_137422806.1">
    <property type="nucleotide sequence ID" value="NZ_CP040098.1"/>
</dbReference>
<feature type="domain" description="Glycosyltransferase subfamily 4-like N-terminal" evidence="2">
    <location>
        <begin position="15"/>
        <end position="191"/>
    </location>
</feature>
<dbReference type="EMBL" id="CP040098">
    <property type="protein sequence ID" value="QCQ20836.1"/>
    <property type="molecule type" value="Genomic_DNA"/>
</dbReference>
<dbReference type="AlphaFoldDB" id="A0A4P8KZ71"/>
<dbReference type="Gene3D" id="3.40.50.2000">
    <property type="entry name" value="Glycogen Phosphorylase B"/>
    <property type="match status" value="2"/>
</dbReference>
<keyword evidence="4" id="KW-1185">Reference proteome</keyword>
<feature type="domain" description="Glycosyl transferase family 1" evidence="1">
    <location>
        <begin position="197"/>
        <end position="332"/>
    </location>
</feature>
<evidence type="ECO:0000313" key="3">
    <source>
        <dbReference type="EMBL" id="QCQ20836.1"/>
    </source>
</evidence>
<keyword evidence="3" id="KW-0808">Transferase</keyword>
<dbReference type="Pfam" id="PF13439">
    <property type="entry name" value="Glyco_transf_4"/>
    <property type="match status" value="1"/>
</dbReference>
<reference evidence="3 4" key="2">
    <citation type="submission" date="2019-05" db="EMBL/GenBank/DDBJ databases">
        <authorList>
            <person name="Suflita J.M."/>
            <person name="Marks C.R."/>
        </authorList>
    </citation>
    <scope>NUCLEOTIDE SEQUENCE [LARGE SCALE GENOMIC DNA]</scope>
    <source>
        <strain evidence="3 4">ALDC</strain>
    </source>
</reference>
<reference evidence="3 4" key="1">
    <citation type="submission" date="2019-05" db="EMBL/GenBank/DDBJ databases">
        <title>The Complete Genome Sequence of the n-alkane-degrading Desulfoglaeba alkanexedens ALDC reveals multiple alkylsuccinate synthase gene clusters.</title>
        <authorList>
            <person name="Callaghan A.V."/>
            <person name="Davidova I.A."/>
            <person name="Duncan K.E."/>
            <person name="Morris B."/>
            <person name="McInerney M.J."/>
        </authorList>
    </citation>
    <scope>NUCLEOTIDE SEQUENCE [LARGE SCALE GENOMIC DNA]</scope>
    <source>
        <strain evidence="3 4">ALDC</strain>
    </source>
</reference>
<dbReference type="GO" id="GO:0016757">
    <property type="term" value="F:glycosyltransferase activity"/>
    <property type="evidence" value="ECO:0007669"/>
    <property type="project" value="InterPro"/>
</dbReference>
<evidence type="ECO:0000259" key="1">
    <source>
        <dbReference type="Pfam" id="PF00534"/>
    </source>
</evidence>
<dbReference type="InterPro" id="IPR028098">
    <property type="entry name" value="Glyco_trans_4-like_N"/>
</dbReference>
<sequence>MRIALVHEWLTTYAGAERVLEQMIATFPEADFFALCDFLPQEERAFLQGRVPQTTLIQRLPLARSKYRAYLPLMPLAIEKFDLSGYDLVISSSHAVAKGVLTGPEQLHISYVHSPMRYAWDLQHQYLAEAGLGNGLRGWAARWILHRIRLWDVRTANGVDAFVANSNYIARRIWKVYRRKAQVIYPPVDVEHFSVRAAKEPFYLAASRMVPYKRMGLVVDAFAAMPGRRLVVAGDGPELRKIQAKARGAANIEVVGFLRTEVLRDYLTRAQALVFAAEEDFGILPVEAQACGTPVIAYGRGGCRETVVEGVTGLFFDAQTPDAVMDAVERFECCRNRFDPAVIRHHAESFSTDRFRNEFSTFVRETWERFRTERDRCFTG</sequence>
<dbReference type="KEGG" id="dax:FDQ92_00640"/>
<evidence type="ECO:0000259" key="2">
    <source>
        <dbReference type="Pfam" id="PF13439"/>
    </source>
</evidence>